<evidence type="ECO:0000313" key="3">
    <source>
        <dbReference type="Proteomes" id="UP001519306"/>
    </source>
</evidence>
<gene>
    <name evidence="2" type="ORF">J2Z71_001308</name>
</gene>
<keyword evidence="1" id="KW-0732">Signal</keyword>
<comment type="caution">
    <text evidence="2">The sequence shown here is derived from an EMBL/GenBank/DDBJ whole genome shotgun (WGS) entry which is preliminary data.</text>
</comment>
<protein>
    <recommendedName>
        <fullName evidence="4">Copper amine oxidase-like N-terminal domain-containing protein</fullName>
    </recommendedName>
</protein>
<keyword evidence="3" id="KW-1185">Reference proteome</keyword>
<dbReference type="EMBL" id="JAGGLJ010000012">
    <property type="protein sequence ID" value="MBP2025761.1"/>
    <property type="molecule type" value="Genomic_DNA"/>
</dbReference>
<sequence>MNKKFTYIFVFLICIFINTTAIAKSNEAKIGYQQVKVNGLTSNIVTYNISGENYYRIRDIAFALRNTNKKFNVNYNVKNNEIYLISGENYSSKDDFVIYDDIALANAFTGSILLDKEVLDLNSYHIKGYNYYKLNDIAKILNFNIKYEGVNKLVVINTSEGYSIERNKVSILIDEFN</sequence>
<dbReference type="RefSeq" id="WP_210061221.1">
    <property type="nucleotide sequence ID" value="NZ_JAGGLJ010000012.1"/>
</dbReference>
<evidence type="ECO:0008006" key="4">
    <source>
        <dbReference type="Google" id="ProtNLM"/>
    </source>
</evidence>
<dbReference type="Proteomes" id="UP001519306">
    <property type="component" value="Unassembled WGS sequence"/>
</dbReference>
<reference evidence="2 3" key="1">
    <citation type="submission" date="2021-03" db="EMBL/GenBank/DDBJ databases">
        <title>Genomic Encyclopedia of Type Strains, Phase IV (KMG-IV): sequencing the most valuable type-strain genomes for metagenomic binning, comparative biology and taxonomic classification.</title>
        <authorList>
            <person name="Goeker M."/>
        </authorList>
    </citation>
    <scope>NUCLEOTIDE SEQUENCE [LARGE SCALE GENOMIC DNA]</scope>
    <source>
        <strain evidence="2 3">DSM 27563</strain>
    </source>
</reference>
<feature type="signal peptide" evidence="1">
    <location>
        <begin position="1"/>
        <end position="23"/>
    </location>
</feature>
<feature type="chain" id="PRO_5046188966" description="Copper amine oxidase-like N-terminal domain-containing protein" evidence="1">
    <location>
        <begin position="24"/>
        <end position="177"/>
    </location>
</feature>
<evidence type="ECO:0000256" key="1">
    <source>
        <dbReference type="SAM" id="SignalP"/>
    </source>
</evidence>
<proteinExistence type="predicted"/>
<name>A0ABS4KEQ6_9FIRM</name>
<accession>A0ABS4KEQ6</accession>
<organism evidence="2 3">
    <name type="scientific">Peptoniphilus stercorisuis</name>
    <dbReference type="NCBI Taxonomy" id="1436965"/>
    <lineage>
        <taxon>Bacteria</taxon>
        <taxon>Bacillati</taxon>
        <taxon>Bacillota</taxon>
        <taxon>Tissierellia</taxon>
        <taxon>Tissierellales</taxon>
        <taxon>Peptoniphilaceae</taxon>
        <taxon>Peptoniphilus</taxon>
    </lineage>
</organism>
<evidence type="ECO:0000313" key="2">
    <source>
        <dbReference type="EMBL" id="MBP2025761.1"/>
    </source>
</evidence>